<feature type="domain" description="Fe-containing alcohol dehydrogenase-like C-terminal" evidence="3">
    <location>
        <begin position="201"/>
        <end position="355"/>
    </location>
</feature>
<evidence type="ECO:0000259" key="3">
    <source>
        <dbReference type="Pfam" id="PF25137"/>
    </source>
</evidence>
<evidence type="ECO:0000256" key="1">
    <source>
        <dbReference type="ARBA" id="ARBA00023002"/>
    </source>
</evidence>
<dbReference type="AlphaFoldDB" id="A0A0E4GAA0"/>
<feature type="domain" description="Alcohol dehydrogenase iron-type/glycerol dehydrogenase GldA" evidence="2">
    <location>
        <begin position="17"/>
        <end position="190"/>
    </location>
</feature>
<name>A0A0E4GAA0_9FIRM</name>
<reference evidence="4 5" key="1">
    <citation type="submission" date="2015-03" db="EMBL/GenBank/DDBJ databases">
        <authorList>
            <person name="Murphy D."/>
        </authorList>
    </citation>
    <scope>NUCLEOTIDE SEQUENCE [LARGE SCALE GENOMIC DNA]</scope>
    <source>
        <strain evidence="4 5">OL-4</strain>
    </source>
</reference>
<proteinExistence type="predicted"/>
<organism evidence="4 5">
    <name type="scientific">Syntrophomonas zehnderi OL-4</name>
    <dbReference type="NCBI Taxonomy" id="690567"/>
    <lineage>
        <taxon>Bacteria</taxon>
        <taxon>Bacillati</taxon>
        <taxon>Bacillota</taxon>
        <taxon>Clostridia</taxon>
        <taxon>Eubacteriales</taxon>
        <taxon>Syntrophomonadaceae</taxon>
        <taxon>Syntrophomonas</taxon>
    </lineage>
</organism>
<dbReference type="InterPro" id="IPR039697">
    <property type="entry name" value="Alcohol_dehydrogenase_Fe"/>
</dbReference>
<evidence type="ECO:0000313" key="4">
    <source>
        <dbReference type="EMBL" id="CFX40997.1"/>
    </source>
</evidence>
<dbReference type="OrthoDB" id="9804734at2"/>
<dbReference type="InterPro" id="IPR001670">
    <property type="entry name" value="ADH_Fe/GldA"/>
</dbReference>
<dbReference type="EMBL" id="CGIH01000020">
    <property type="protein sequence ID" value="CFX40997.1"/>
    <property type="molecule type" value="Genomic_DNA"/>
</dbReference>
<dbReference type="SUPFAM" id="SSF56796">
    <property type="entry name" value="Dehydroquinate synthase-like"/>
    <property type="match status" value="1"/>
</dbReference>
<dbReference type="InterPro" id="IPR018211">
    <property type="entry name" value="ADH_Fe_CS"/>
</dbReference>
<dbReference type="Proteomes" id="UP000045545">
    <property type="component" value="Unassembled WGS sequence"/>
</dbReference>
<dbReference type="PANTHER" id="PTHR11496">
    <property type="entry name" value="ALCOHOL DEHYDROGENASE"/>
    <property type="match status" value="1"/>
</dbReference>
<dbReference type="InterPro" id="IPR056798">
    <property type="entry name" value="ADH_Fe_C"/>
</dbReference>
<dbReference type="CDD" id="cd14863">
    <property type="entry name" value="Fe-ADH-like"/>
    <property type="match status" value="1"/>
</dbReference>
<dbReference type="FunFam" id="3.40.50.1970:FF:000003">
    <property type="entry name" value="Alcohol dehydrogenase, iron-containing"/>
    <property type="match status" value="1"/>
</dbReference>
<protein>
    <submittedName>
        <fullName evidence="4">Alcohol dehydrogenase, iron-type</fullName>
    </submittedName>
</protein>
<dbReference type="Pfam" id="PF25137">
    <property type="entry name" value="ADH_Fe_C"/>
    <property type="match status" value="1"/>
</dbReference>
<dbReference type="Gene3D" id="3.40.50.1970">
    <property type="match status" value="1"/>
</dbReference>
<keyword evidence="5" id="KW-1185">Reference proteome</keyword>
<dbReference type="Gene3D" id="1.20.1090.10">
    <property type="entry name" value="Dehydroquinate synthase-like - alpha domain"/>
    <property type="match status" value="1"/>
</dbReference>
<dbReference type="PROSITE" id="PS00913">
    <property type="entry name" value="ADH_IRON_1"/>
    <property type="match status" value="1"/>
</dbReference>
<accession>A0A0E4GAA0</accession>
<evidence type="ECO:0000313" key="5">
    <source>
        <dbReference type="Proteomes" id="UP000045545"/>
    </source>
</evidence>
<dbReference type="PANTHER" id="PTHR11496:SF83">
    <property type="entry name" value="HYDROXYACID-OXOACID TRANSHYDROGENASE, MITOCHONDRIAL"/>
    <property type="match status" value="1"/>
</dbReference>
<keyword evidence="1" id="KW-0560">Oxidoreductase</keyword>
<dbReference type="RefSeq" id="WP_052729619.1">
    <property type="nucleotide sequence ID" value="NZ_CGIH01000020.1"/>
</dbReference>
<dbReference type="Pfam" id="PF00465">
    <property type="entry name" value="Fe-ADH"/>
    <property type="match status" value="1"/>
</dbReference>
<gene>
    <name evidence="4" type="ORF">1156</name>
</gene>
<dbReference type="GO" id="GO:0046872">
    <property type="term" value="F:metal ion binding"/>
    <property type="evidence" value="ECO:0007669"/>
    <property type="project" value="InterPro"/>
</dbReference>
<sequence length="398" mass="42750">MAIPKYFVWEYKTLVEVGSGCRTFTAQRFMEMGCKRVGIITDQGLVQAGIVDMVKDIFVMQGGVKLVGIYDKIEQDAGMRLINDCARWYRENALDGMLVLGGGSVMDSAKGVKMLLGMGETDIKKLMPGNLGPYIRPLGQPLGVPSVFIPTTAGTGSEVSPLAVIYNEDDKVKGDVMHPYIAADIALLDPDLTVGLPPAMTAATGLDALGHAVEGLTSPEANCMADALSIQAIKLIVEYLPIAVNDGKNLEARTKMLAASNMSIMGFAMGGMMFPIHNVAHAAGGQLRIPHGQAVGVGMSACMEHMPWHYMPKAQELADAFGVKTSSNDSVELVALIRERVLQLMKECGFKPQFEQPLDAQGKEIMLGAIKGDPTAMLYPIPDDTIKSIINTVFPESK</sequence>
<dbReference type="STRING" id="690567.1156"/>
<dbReference type="GO" id="GO:0004022">
    <property type="term" value="F:alcohol dehydrogenase (NAD+) activity"/>
    <property type="evidence" value="ECO:0007669"/>
    <property type="project" value="UniProtKB-ARBA"/>
</dbReference>
<evidence type="ECO:0000259" key="2">
    <source>
        <dbReference type="Pfam" id="PF00465"/>
    </source>
</evidence>